<keyword evidence="2" id="KW-0808">Transferase</keyword>
<dbReference type="GO" id="GO:0008168">
    <property type="term" value="F:methyltransferase activity"/>
    <property type="evidence" value="ECO:0007669"/>
    <property type="project" value="UniProtKB-KW"/>
</dbReference>
<evidence type="ECO:0000313" key="3">
    <source>
        <dbReference type="Proteomes" id="UP001501470"/>
    </source>
</evidence>
<dbReference type="PIRSF" id="PIRSF017393">
    <property type="entry name" value="MTase_SAV2177"/>
    <property type="match status" value="1"/>
</dbReference>
<dbReference type="Pfam" id="PF04672">
    <property type="entry name" value="Methyltransf_19"/>
    <property type="match status" value="1"/>
</dbReference>
<name>A0ABN2CTL2_9ACTN</name>
<dbReference type="Proteomes" id="UP001501470">
    <property type="component" value="Unassembled WGS sequence"/>
</dbReference>
<organism evidence="2 3">
    <name type="scientific">Dactylosporangium maewongense</name>
    <dbReference type="NCBI Taxonomy" id="634393"/>
    <lineage>
        <taxon>Bacteria</taxon>
        <taxon>Bacillati</taxon>
        <taxon>Actinomycetota</taxon>
        <taxon>Actinomycetes</taxon>
        <taxon>Micromonosporales</taxon>
        <taxon>Micromonosporaceae</taxon>
        <taxon>Dactylosporangium</taxon>
    </lineage>
</organism>
<gene>
    <name evidence="2" type="ORF">GCM10009827_101490</name>
</gene>
<dbReference type="SUPFAM" id="SSF53335">
    <property type="entry name" value="S-adenosyl-L-methionine-dependent methyltransferases"/>
    <property type="match status" value="1"/>
</dbReference>
<keyword evidence="2" id="KW-0489">Methyltransferase</keyword>
<dbReference type="EMBL" id="BAAAQD010000033">
    <property type="protein sequence ID" value="GAA1563581.1"/>
    <property type="molecule type" value="Genomic_DNA"/>
</dbReference>
<evidence type="ECO:0000256" key="1">
    <source>
        <dbReference type="SAM" id="MobiDB-lite"/>
    </source>
</evidence>
<accession>A0ABN2CTL2</accession>
<feature type="region of interest" description="Disordered" evidence="1">
    <location>
        <begin position="1"/>
        <end position="27"/>
    </location>
</feature>
<dbReference type="GO" id="GO:0032259">
    <property type="term" value="P:methylation"/>
    <property type="evidence" value="ECO:0007669"/>
    <property type="project" value="UniProtKB-KW"/>
</dbReference>
<keyword evidence="3" id="KW-1185">Reference proteome</keyword>
<feature type="compositionally biased region" description="Pro residues" evidence="1">
    <location>
        <begin position="10"/>
        <end position="21"/>
    </location>
</feature>
<proteinExistence type="predicted"/>
<dbReference type="Gene3D" id="3.40.50.150">
    <property type="entry name" value="Vaccinia Virus protein VP39"/>
    <property type="match status" value="1"/>
</dbReference>
<dbReference type="InterPro" id="IPR029063">
    <property type="entry name" value="SAM-dependent_MTases_sf"/>
</dbReference>
<comment type="caution">
    <text evidence="2">The sequence shown here is derived from an EMBL/GenBank/DDBJ whole genome shotgun (WGS) entry which is preliminary data.</text>
</comment>
<dbReference type="InterPro" id="IPR006764">
    <property type="entry name" value="SAM_dep_MeTrfase_SAV2177_type"/>
</dbReference>
<sequence length="297" mass="31233">MPTSQQPGTPGEPVPPTPPGDGPQAQLDMSVMHPARRYNYWLGGKDHFAPDRASGDAIAAAHPVVKAAALANRAFLGRAVRYVAGQGVRQFLDIGTGLPAPGNAHEVAQAVDPACRIVYVDNDPLVLVHARALLTSTIPDTVDYLDADLADPAAILDYLRAGTILDLTEPVGLLLVAVLHFLPDDLDPHRIVGALLHALAPGSLLVLSHGTADFLTTEQRAALPALAPGYHPRSRTEITAFTAGLEPVDPRLVGVADWRPDTTPHADPDATPNVETGVRLGVEQLGVYGVVARKPAG</sequence>
<dbReference type="RefSeq" id="WP_344512557.1">
    <property type="nucleotide sequence ID" value="NZ_BAAAQD010000033.1"/>
</dbReference>
<protein>
    <submittedName>
        <fullName evidence="2">SAM-dependent methyltransferase</fullName>
    </submittedName>
</protein>
<evidence type="ECO:0000313" key="2">
    <source>
        <dbReference type="EMBL" id="GAA1563581.1"/>
    </source>
</evidence>
<reference evidence="2 3" key="1">
    <citation type="journal article" date="2019" name="Int. J. Syst. Evol. Microbiol.">
        <title>The Global Catalogue of Microorganisms (GCM) 10K type strain sequencing project: providing services to taxonomists for standard genome sequencing and annotation.</title>
        <authorList>
            <consortium name="The Broad Institute Genomics Platform"/>
            <consortium name="The Broad Institute Genome Sequencing Center for Infectious Disease"/>
            <person name="Wu L."/>
            <person name="Ma J."/>
        </authorList>
    </citation>
    <scope>NUCLEOTIDE SEQUENCE [LARGE SCALE GENOMIC DNA]</scope>
    <source>
        <strain evidence="2 3">JCM 15933</strain>
    </source>
</reference>